<evidence type="ECO:0000256" key="2">
    <source>
        <dbReference type="ARBA" id="ARBA00022723"/>
    </source>
</evidence>
<dbReference type="GO" id="GO:0031490">
    <property type="term" value="F:chromatin DNA binding"/>
    <property type="evidence" value="ECO:0007669"/>
    <property type="project" value="TreeGrafter"/>
</dbReference>
<name>A0AAV9IEZ9_9RHOD</name>
<evidence type="ECO:0000313" key="10">
    <source>
        <dbReference type="Proteomes" id="UP001300502"/>
    </source>
</evidence>
<keyword evidence="10" id="KW-1185">Reference proteome</keyword>
<evidence type="ECO:0000256" key="1">
    <source>
        <dbReference type="ARBA" id="ARBA00007416"/>
    </source>
</evidence>
<dbReference type="GO" id="GO:0008270">
    <property type="term" value="F:zinc ion binding"/>
    <property type="evidence" value="ECO:0007669"/>
    <property type="project" value="UniProtKB-KW"/>
</dbReference>
<evidence type="ECO:0000256" key="7">
    <source>
        <dbReference type="SAM" id="MobiDB-lite"/>
    </source>
</evidence>
<keyword evidence="2" id="KW-0479">Metal-binding</keyword>
<sequence length="408" mass="47891">MGPGISSSPASSATEIWEKLLVRIEETCKFYSDLGKQWNDQGCQVFLWRTHAKTFHLPPRTKTMEQVLAELSLSSSEKQPTPPDTTSPLDQAAEEASSFQVRIVVDKPICEESNVVKKWVAETVKTWDVQGTYCPLCHWDYKTMVKLRYHFQRIHTWFRWTHPDWKSVRGRLRRRVYMFQVVEYVNATDSPYSSFFPLGFKEEECKFQVLEKKKLLEQIKDVKEGHIYVSTMKFATKGEEMSEMITQTREYLEKSLKKKDKSPVQQSTGKRGRRKSFSVSPRNAKTTSSCTTSLATLNDRPYYHTVTLHQVAVEEEDSDSESDYSEDWREELEMQMLSEQEEVVSERTKLFFRQWNEFIRNQRVFADFQLPNICYQYAKEHGKDIVQHNLYCTMLSCASTLSRHLSYQ</sequence>
<keyword evidence="3" id="KW-0863">Zinc-finger</keyword>
<dbReference type="PROSITE" id="PS00028">
    <property type="entry name" value="ZINC_FINGER_C2H2_1"/>
    <property type="match status" value="1"/>
</dbReference>
<evidence type="ECO:0000256" key="3">
    <source>
        <dbReference type="ARBA" id="ARBA00022771"/>
    </source>
</evidence>
<dbReference type="Pfam" id="PF09733">
    <property type="entry name" value="VEFS-Box"/>
    <property type="match status" value="1"/>
</dbReference>
<dbReference type="InterPro" id="IPR013087">
    <property type="entry name" value="Znf_C2H2_type"/>
</dbReference>
<dbReference type="EMBL" id="JANCYU010000034">
    <property type="protein sequence ID" value="KAK4525884.1"/>
    <property type="molecule type" value="Genomic_DNA"/>
</dbReference>
<evidence type="ECO:0000259" key="8">
    <source>
        <dbReference type="PROSITE" id="PS00028"/>
    </source>
</evidence>
<dbReference type="PANTHER" id="PTHR22597:SF0">
    <property type="entry name" value="POLYCOMB PROTEIN SUZ12"/>
    <property type="match status" value="1"/>
</dbReference>
<evidence type="ECO:0000256" key="4">
    <source>
        <dbReference type="ARBA" id="ARBA00022833"/>
    </source>
</evidence>
<feature type="region of interest" description="Disordered" evidence="7">
    <location>
        <begin position="253"/>
        <end position="290"/>
    </location>
</feature>
<feature type="region of interest" description="Disordered" evidence="7">
    <location>
        <begin position="72"/>
        <end position="91"/>
    </location>
</feature>
<evidence type="ECO:0000256" key="6">
    <source>
        <dbReference type="ARBA" id="ARBA00023163"/>
    </source>
</evidence>
<dbReference type="AlphaFoldDB" id="A0AAV9IEZ9"/>
<evidence type="ECO:0000256" key="5">
    <source>
        <dbReference type="ARBA" id="ARBA00023015"/>
    </source>
</evidence>
<dbReference type="InterPro" id="IPR019135">
    <property type="entry name" value="Polycomb_protein_VEFS-Box"/>
</dbReference>
<gene>
    <name evidence="9" type="ORF">GAYE_SCF17G3793</name>
</gene>
<dbReference type="PANTHER" id="PTHR22597">
    <property type="entry name" value="POLYCOMB GROUP PROTEIN"/>
    <property type="match status" value="1"/>
</dbReference>
<proteinExistence type="inferred from homology"/>
<evidence type="ECO:0000313" key="9">
    <source>
        <dbReference type="EMBL" id="KAK4525884.1"/>
    </source>
</evidence>
<comment type="caution">
    <text evidence="9">The sequence shown here is derived from an EMBL/GenBank/DDBJ whole genome shotgun (WGS) entry which is preliminary data.</text>
</comment>
<accession>A0AAV9IEZ9</accession>
<dbReference type="GO" id="GO:0005634">
    <property type="term" value="C:nucleus"/>
    <property type="evidence" value="ECO:0007669"/>
    <property type="project" value="UniProtKB-ARBA"/>
</dbReference>
<reference evidence="9 10" key="1">
    <citation type="submission" date="2022-07" db="EMBL/GenBank/DDBJ databases">
        <title>Genome-wide signatures of adaptation to extreme environments.</title>
        <authorList>
            <person name="Cho C.H."/>
            <person name="Yoon H.S."/>
        </authorList>
    </citation>
    <scope>NUCLEOTIDE SEQUENCE [LARGE SCALE GENOMIC DNA]</scope>
    <source>
        <strain evidence="9 10">108.79 E11</strain>
    </source>
</reference>
<keyword evidence="5" id="KW-0805">Transcription regulation</keyword>
<dbReference type="Proteomes" id="UP001300502">
    <property type="component" value="Unassembled WGS sequence"/>
</dbReference>
<feature type="domain" description="C2H2-type" evidence="8">
    <location>
        <begin position="134"/>
        <end position="155"/>
    </location>
</feature>
<organism evidence="9 10">
    <name type="scientific">Galdieria yellowstonensis</name>
    <dbReference type="NCBI Taxonomy" id="3028027"/>
    <lineage>
        <taxon>Eukaryota</taxon>
        <taxon>Rhodophyta</taxon>
        <taxon>Bangiophyceae</taxon>
        <taxon>Galdieriales</taxon>
        <taxon>Galdieriaceae</taxon>
        <taxon>Galdieria</taxon>
    </lineage>
</organism>
<keyword evidence="6" id="KW-0804">Transcription</keyword>
<keyword evidence="4" id="KW-0862">Zinc</keyword>
<protein>
    <recommendedName>
        <fullName evidence="8">C2H2-type domain-containing protein</fullName>
    </recommendedName>
</protein>
<comment type="similarity">
    <text evidence="1">Belongs to the VEFS (VRN2-EMF2-FIS2-SU(Z)12) family.</text>
</comment>